<comment type="caution">
    <text evidence="1">The sequence shown here is derived from an EMBL/GenBank/DDBJ whole genome shotgun (WGS) entry which is preliminary data.</text>
</comment>
<evidence type="ECO:0000313" key="1">
    <source>
        <dbReference type="EMBL" id="MDX3019916.1"/>
    </source>
</evidence>
<evidence type="ECO:0000313" key="2">
    <source>
        <dbReference type="Proteomes" id="UP001272987"/>
    </source>
</evidence>
<name>A0ABU4LW05_9ACTN</name>
<organism evidence="1 2">
    <name type="scientific">Streptomyces acidiscabies</name>
    <dbReference type="NCBI Taxonomy" id="42234"/>
    <lineage>
        <taxon>Bacteria</taxon>
        <taxon>Bacillati</taxon>
        <taxon>Actinomycetota</taxon>
        <taxon>Actinomycetes</taxon>
        <taxon>Kitasatosporales</taxon>
        <taxon>Streptomycetaceae</taxon>
        <taxon>Streptomyces</taxon>
    </lineage>
</organism>
<gene>
    <name evidence="1" type="ORF">PV666_18740</name>
</gene>
<protein>
    <submittedName>
        <fullName evidence="1">Uncharacterized protein</fullName>
    </submittedName>
</protein>
<dbReference type="EMBL" id="JARAWP010000010">
    <property type="protein sequence ID" value="MDX3019916.1"/>
    <property type="molecule type" value="Genomic_DNA"/>
</dbReference>
<keyword evidence="2" id="KW-1185">Reference proteome</keyword>
<dbReference type="Proteomes" id="UP001272987">
    <property type="component" value="Unassembled WGS sequence"/>
</dbReference>
<reference evidence="1 2" key="1">
    <citation type="journal article" date="2023" name="Microb. Genom.">
        <title>Mesoterricola silvestris gen. nov., sp. nov., Mesoterricola sediminis sp. nov., Geothrix oryzae sp. nov., Geothrix edaphica sp. nov., Geothrix rubra sp. nov., and Geothrix limicola sp. nov., six novel members of Acidobacteriota isolated from soils.</title>
        <authorList>
            <person name="Weisberg A.J."/>
            <person name="Pearce E."/>
            <person name="Kramer C.G."/>
            <person name="Chang J.H."/>
            <person name="Clarke C.R."/>
        </authorList>
    </citation>
    <scope>NUCLEOTIDE SEQUENCE [LARGE SCALE GENOMIC DNA]</scope>
    <source>
        <strain evidence="1 2">NB05-1H</strain>
    </source>
</reference>
<sequence length="123" mass="13226">MSDRIDGPFPISVRATDKGAELDVSEFLIRAVLCELVTQAAEDPHGVGEELAAIGDLLKSAIHQGPDSHARHTYDEQMQHLVDRYADGGSIPLYRQAVGQLRDACARIAAPRPVPSQRKAGAA</sequence>
<proteinExistence type="predicted"/>
<dbReference type="RefSeq" id="WP_319166536.1">
    <property type="nucleotide sequence ID" value="NZ_JARAWP010000010.1"/>
</dbReference>
<accession>A0ABU4LW05</accession>